<dbReference type="EMBL" id="KF124193">
    <property type="protein sequence ID" value="AIA91508.1"/>
    <property type="molecule type" value="Genomic_DNA"/>
</dbReference>
<dbReference type="InterPro" id="IPR029062">
    <property type="entry name" value="Class_I_gatase-like"/>
</dbReference>
<organism evidence="2">
    <name type="scientific">uncultured Pectobacterium sp</name>
    <dbReference type="NCBI Taxonomy" id="228954"/>
    <lineage>
        <taxon>Bacteria</taxon>
        <taxon>Pseudomonadati</taxon>
        <taxon>Pseudomonadota</taxon>
        <taxon>Gammaproteobacteria</taxon>
        <taxon>Enterobacterales</taxon>
        <taxon>Pectobacteriaceae</taxon>
        <taxon>Pectobacterium</taxon>
        <taxon>environmental samples</taxon>
    </lineage>
</organism>
<evidence type="ECO:0000259" key="1">
    <source>
        <dbReference type="Pfam" id="PF08532"/>
    </source>
</evidence>
<dbReference type="CDD" id="cd03143">
    <property type="entry name" value="A4_beta-galactosidase_middle_domain"/>
    <property type="match status" value="1"/>
</dbReference>
<dbReference type="SUPFAM" id="SSF52317">
    <property type="entry name" value="Class I glutamine amidotransferase-like"/>
    <property type="match status" value="1"/>
</dbReference>
<sequence length="88" mass="9592">MGVDIINDVDAQCDKYKVMIIPALYSAPDGLLSRIHAWVERGGRAVISFKSGFSDENVKVRSTPQPGGLRDVCGVTYNQFTSPGFPCK</sequence>
<dbReference type="Gene3D" id="3.40.50.880">
    <property type="match status" value="1"/>
</dbReference>
<dbReference type="InterPro" id="IPR013738">
    <property type="entry name" value="Beta_galactosidase_Trimer"/>
</dbReference>
<proteinExistence type="predicted"/>
<evidence type="ECO:0000313" key="2">
    <source>
        <dbReference type="EMBL" id="AIA91508.1"/>
    </source>
</evidence>
<feature type="domain" description="Beta-galactosidase trimerisation" evidence="1">
    <location>
        <begin position="2"/>
        <end position="81"/>
    </location>
</feature>
<reference evidence="2" key="1">
    <citation type="journal article" date="2013" name="Environ. Microbiol.">
        <title>Seasonally variable intestinal metagenomes of the red palm weevil (Rhynchophorus ferrugineus).</title>
        <authorList>
            <person name="Jia S."/>
            <person name="Zhang X."/>
            <person name="Zhang G."/>
            <person name="Yin A."/>
            <person name="Zhang S."/>
            <person name="Li F."/>
            <person name="Wang L."/>
            <person name="Zhao D."/>
            <person name="Yun Q."/>
            <person name="Tala"/>
            <person name="Wang J."/>
            <person name="Sun G."/>
            <person name="Baabdullah M."/>
            <person name="Yu X."/>
            <person name="Hu S."/>
            <person name="Al-Mssallem I.S."/>
            <person name="Yu J."/>
        </authorList>
    </citation>
    <scope>NUCLEOTIDE SEQUENCE</scope>
</reference>
<name>A0A060C4C4_9GAMM</name>
<dbReference type="Pfam" id="PF08532">
    <property type="entry name" value="Glyco_hydro_42M"/>
    <property type="match status" value="1"/>
</dbReference>
<protein>
    <submittedName>
        <fullName evidence="2">Glyco_hydro_42M</fullName>
    </submittedName>
</protein>
<dbReference type="GO" id="GO:0004565">
    <property type="term" value="F:beta-galactosidase activity"/>
    <property type="evidence" value="ECO:0007669"/>
    <property type="project" value="InterPro"/>
</dbReference>
<accession>A0A060C4C4</accession>
<dbReference type="GO" id="GO:0005975">
    <property type="term" value="P:carbohydrate metabolic process"/>
    <property type="evidence" value="ECO:0007669"/>
    <property type="project" value="InterPro"/>
</dbReference>
<dbReference type="AlphaFoldDB" id="A0A060C4C4"/>